<gene>
    <name evidence="3" type="ORF">EZ242_00470</name>
</gene>
<sequence>MHSRWDKPMNTFPRRLVAAVSALLLATAVGAQPWQPRTAPGEGVNPAREPEPVVVRPASEALEEVRERVREAVQAVRLMKADPQLAVLLQRAQGLFILTDYGRAAVGLGVRGGQGVLVTRQGTDFGNPVFYNMAGLSVGPQIGATGGDAAYLLMTERAVQEFMSDRTFALTAGAGLTFATTHKARGMAATGKVSDVVVWTGAPGLYAGLSVGVMGIRPDGDANRVYYGAEASPLSILSGRVPNPNNNVLAMVLAI</sequence>
<name>A0A4Z0C189_9BURK</name>
<dbReference type="GO" id="GO:0035091">
    <property type="term" value="F:phosphatidylinositol binding"/>
    <property type="evidence" value="ECO:0007669"/>
    <property type="project" value="TreeGrafter"/>
</dbReference>
<feature type="domain" description="Ysc84 actin-binding" evidence="2">
    <location>
        <begin position="135"/>
        <end position="245"/>
    </location>
</feature>
<feature type="chain" id="PRO_5021215570" description="Ysc84 actin-binding domain-containing protein" evidence="1">
    <location>
        <begin position="32"/>
        <end position="255"/>
    </location>
</feature>
<evidence type="ECO:0000259" key="2">
    <source>
        <dbReference type="Pfam" id="PF04366"/>
    </source>
</evidence>
<dbReference type="InterPro" id="IPR051702">
    <property type="entry name" value="SH3_domain_YSC84-like"/>
</dbReference>
<keyword evidence="1" id="KW-0732">Signal</keyword>
<dbReference type="PANTHER" id="PTHR15629">
    <property type="entry name" value="SH3YL1 PROTEIN"/>
    <property type="match status" value="1"/>
</dbReference>
<comment type="caution">
    <text evidence="3">The sequence shown here is derived from an EMBL/GenBank/DDBJ whole genome shotgun (WGS) entry which is preliminary data.</text>
</comment>
<organism evidence="3 4">
    <name type="scientific">Ramlibacter rhizophilus</name>
    <dbReference type="NCBI Taxonomy" id="1781167"/>
    <lineage>
        <taxon>Bacteria</taxon>
        <taxon>Pseudomonadati</taxon>
        <taxon>Pseudomonadota</taxon>
        <taxon>Betaproteobacteria</taxon>
        <taxon>Burkholderiales</taxon>
        <taxon>Comamonadaceae</taxon>
        <taxon>Ramlibacter</taxon>
    </lineage>
</organism>
<dbReference type="Pfam" id="PF04366">
    <property type="entry name" value="Ysc84"/>
    <property type="match status" value="1"/>
</dbReference>
<reference evidence="3 4" key="1">
    <citation type="submission" date="2019-03" db="EMBL/GenBank/DDBJ databases">
        <title>Ramlibacter rhizophilus CCTCC AB2015357, whole genome shotgun sequence.</title>
        <authorList>
            <person name="Zhang X."/>
            <person name="Feng G."/>
            <person name="Zhu H."/>
        </authorList>
    </citation>
    <scope>NUCLEOTIDE SEQUENCE [LARGE SCALE GENOMIC DNA]</scope>
    <source>
        <strain evidence="3 4">CCTCC AB2015357</strain>
    </source>
</reference>
<dbReference type="CDD" id="cd11524">
    <property type="entry name" value="SYLF"/>
    <property type="match status" value="1"/>
</dbReference>
<dbReference type="Proteomes" id="UP000297564">
    <property type="component" value="Unassembled WGS sequence"/>
</dbReference>
<feature type="signal peptide" evidence="1">
    <location>
        <begin position="1"/>
        <end position="31"/>
    </location>
</feature>
<dbReference type="InterPro" id="IPR007461">
    <property type="entry name" value="Ysc84_actin-binding"/>
</dbReference>
<protein>
    <recommendedName>
        <fullName evidence="2">Ysc84 actin-binding domain-containing protein</fullName>
    </recommendedName>
</protein>
<dbReference type="AlphaFoldDB" id="A0A4Z0C189"/>
<accession>A0A4Z0C189</accession>
<evidence type="ECO:0000313" key="3">
    <source>
        <dbReference type="EMBL" id="TFZ04270.1"/>
    </source>
</evidence>
<keyword evidence="4" id="KW-1185">Reference proteome</keyword>
<evidence type="ECO:0000256" key="1">
    <source>
        <dbReference type="SAM" id="SignalP"/>
    </source>
</evidence>
<evidence type="ECO:0000313" key="4">
    <source>
        <dbReference type="Proteomes" id="UP000297564"/>
    </source>
</evidence>
<dbReference type="OrthoDB" id="9782434at2"/>
<dbReference type="PANTHER" id="PTHR15629:SF2">
    <property type="entry name" value="SH3 DOMAIN-CONTAINING YSC84-LIKE PROTEIN 1"/>
    <property type="match status" value="1"/>
</dbReference>
<proteinExistence type="predicted"/>
<dbReference type="EMBL" id="SMLL01000001">
    <property type="protein sequence ID" value="TFZ04270.1"/>
    <property type="molecule type" value="Genomic_DNA"/>
</dbReference>